<keyword evidence="2" id="KW-1185">Reference proteome</keyword>
<evidence type="ECO:0000313" key="2">
    <source>
        <dbReference type="Proteomes" id="UP001162162"/>
    </source>
</evidence>
<proteinExistence type="predicted"/>
<gene>
    <name evidence="1" type="ORF">NQ318_013598</name>
</gene>
<reference evidence="1" key="1">
    <citation type="journal article" date="2023" name="Insect Mol. Biol.">
        <title>Genome sequencing provides insights into the evolution of gene families encoding plant cell wall-degrading enzymes in longhorned beetles.</title>
        <authorList>
            <person name="Shin N.R."/>
            <person name="Okamura Y."/>
            <person name="Kirsch R."/>
            <person name="Pauchet Y."/>
        </authorList>
    </citation>
    <scope>NUCLEOTIDE SEQUENCE</scope>
    <source>
        <strain evidence="1">AMC_N1</strain>
    </source>
</reference>
<name>A0AAV8YK87_9CUCU</name>
<accession>A0AAV8YK87</accession>
<dbReference type="EMBL" id="JAPWTK010000077">
    <property type="protein sequence ID" value="KAJ8951932.1"/>
    <property type="molecule type" value="Genomic_DNA"/>
</dbReference>
<dbReference type="Proteomes" id="UP001162162">
    <property type="component" value="Unassembled WGS sequence"/>
</dbReference>
<protein>
    <submittedName>
        <fullName evidence="1">Uncharacterized protein</fullName>
    </submittedName>
</protein>
<dbReference type="AlphaFoldDB" id="A0AAV8YK87"/>
<comment type="caution">
    <text evidence="1">The sequence shown here is derived from an EMBL/GenBank/DDBJ whole genome shotgun (WGS) entry which is preliminary data.</text>
</comment>
<evidence type="ECO:0000313" key="1">
    <source>
        <dbReference type="EMBL" id="KAJ8951932.1"/>
    </source>
</evidence>
<sequence>MSAIDSGDCAERFACELSKTARAFNLQDNRFVKLLKRLAPGTFGKHIDRVGKYSNKQLKCTAIPCKKKSANNNQKKKNAQKKH</sequence>
<organism evidence="1 2">
    <name type="scientific">Aromia moschata</name>
    <dbReference type="NCBI Taxonomy" id="1265417"/>
    <lineage>
        <taxon>Eukaryota</taxon>
        <taxon>Metazoa</taxon>
        <taxon>Ecdysozoa</taxon>
        <taxon>Arthropoda</taxon>
        <taxon>Hexapoda</taxon>
        <taxon>Insecta</taxon>
        <taxon>Pterygota</taxon>
        <taxon>Neoptera</taxon>
        <taxon>Endopterygota</taxon>
        <taxon>Coleoptera</taxon>
        <taxon>Polyphaga</taxon>
        <taxon>Cucujiformia</taxon>
        <taxon>Chrysomeloidea</taxon>
        <taxon>Cerambycidae</taxon>
        <taxon>Cerambycinae</taxon>
        <taxon>Callichromatini</taxon>
        <taxon>Aromia</taxon>
    </lineage>
</organism>